<dbReference type="RefSeq" id="WP_111341246.1">
    <property type="nucleotide sequence ID" value="NZ_QHHQ01000001.1"/>
</dbReference>
<evidence type="ECO:0000313" key="4">
    <source>
        <dbReference type="Proteomes" id="UP000249590"/>
    </source>
</evidence>
<dbReference type="PANTHER" id="PTHR43513">
    <property type="entry name" value="DIHYDROOROTATE DEHYDROGENASE B (NAD(+)), ELECTRON TRANSFER SUBUNIT"/>
    <property type="match status" value="1"/>
</dbReference>
<name>A0A8B2NZ90_9HYPH</name>
<dbReference type="Gene3D" id="2.10.240.10">
    <property type="entry name" value="Dihydroorotate dehydrogenase, electron transfer subunit"/>
    <property type="match status" value="1"/>
</dbReference>
<dbReference type="SUPFAM" id="SSF63380">
    <property type="entry name" value="Riboflavin synthase domain-like"/>
    <property type="match status" value="1"/>
</dbReference>
<feature type="region of interest" description="Disordered" evidence="1">
    <location>
        <begin position="1"/>
        <end position="25"/>
    </location>
</feature>
<reference evidence="3 4" key="1">
    <citation type="submission" date="2018-05" db="EMBL/GenBank/DDBJ databases">
        <title>Acuticoccus sediminis sp. nov., isolated from deep-sea sediment of Indian Ocean.</title>
        <authorList>
            <person name="Liu X."/>
            <person name="Lai Q."/>
            <person name="Du Y."/>
            <person name="Sun F."/>
            <person name="Zhang X."/>
            <person name="Wang S."/>
            <person name="Shao Z."/>
        </authorList>
    </citation>
    <scope>NUCLEOTIDE SEQUENCE [LARGE SCALE GENOMIC DNA]</scope>
    <source>
        <strain evidence="3 4">PTG4-2</strain>
    </source>
</reference>
<feature type="domain" description="FAD-binding FR-type" evidence="2">
    <location>
        <begin position="22"/>
        <end position="120"/>
    </location>
</feature>
<comment type="caution">
    <text evidence="3">The sequence shown here is derived from an EMBL/GenBank/DDBJ whole genome shotgun (WGS) entry which is preliminary data.</text>
</comment>
<accession>A0A8B2NZ90</accession>
<dbReference type="OrthoDB" id="9806195at2"/>
<dbReference type="InterPro" id="IPR037117">
    <property type="entry name" value="Dihydroorotate_DH_ele_sf"/>
</dbReference>
<dbReference type="PROSITE" id="PS51384">
    <property type="entry name" value="FAD_FR"/>
    <property type="match status" value="1"/>
</dbReference>
<dbReference type="Proteomes" id="UP000249590">
    <property type="component" value="Unassembled WGS sequence"/>
</dbReference>
<keyword evidence="4" id="KW-1185">Reference proteome</keyword>
<evidence type="ECO:0000313" key="3">
    <source>
        <dbReference type="EMBL" id="RAI03014.1"/>
    </source>
</evidence>
<sequence>MTAVDTSGTTPATNTPRPAPSGPPVFAGDVTVRSITEGSGVTVMTFDTPHAFDGTRAGQFMMVSSNRDGAPLLARPMSIIGTEPLEIAFGYQGEGTRLIAAAEPGEKLHLLGPLGDPFPPLGPEVTVVVEGAHFGTMLALCRERHAAGEATRVLFVTRAPEQPAGPVTAGEQDAALMAMFEPYADLTALNGDAVIEALEARHPGVVAAGAFDHVMARVQAWCEAGGVTGYAALQVAMPCGIGACKSCIKKFRDDRYHLVCDGPIFPLEEVAF</sequence>
<dbReference type="InterPro" id="IPR017927">
    <property type="entry name" value="FAD-bd_FR_type"/>
</dbReference>
<dbReference type="InterPro" id="IPR050353">
    <property type="entry name" value="PyrK_electron_transfer"/>
</dbReference>
<dbReference type="InterPro" id="IPR019480">
    <property type="entry name" value="Dihydroorotate_DH_Fe-S-bd"/>
</dbReference>
<dbReference type="InterPro" id="IPR017938">
    <property type="entry name" value="Riboflavin_synthase-like_b-brl"/>
</dbReference>
<dbReference type="Pfam" id="PF10418">
    <property type="entry name" value="DHODB_Fe-S_bind"/>
    <property type="match status" value="1"/>
</dbReference>
<proteinExistence type="predicted"/>
<dbReference type="PANTHER" id="PTHR43513:SF3">
    <property type="entry name" value="DIHYDROOROTATE DEHYDROGENASE B (NAD(+)), ELECTRON TRANSFER SUBUNIT-RELATED"/>
    <property type="match status" value="1"/>
</dbReference>
<dbReference type="AlphaFoldDB" id="A0A8B2NZ90"/>
<dbReference type="EMBL" id="QHHQ01000001">
    <property type="protein sequence ID" value="RAI03014.1"/>
    <property type="molecule type" value="Genomic_DNA"/>
</dbReference>
<organism evidence="3 4">
    <name type="scientific">Acuticoccus sediminis</name>
    <dbReference type="NCBI Taxonomy" id="2184697"/>
    <lineage>
        <taxon>Bacteria</taxon>
        <taxon>Pseudomonadati</taxon>
        <taxon>Pseudomonadota</taxon>
        <taxon>Alphaproteobacteria</taxon>
        <taxon>Hyphomicrobiales</taxon>
        <taxon>Amorphaceae</taxon>
        <taxon>Acuticoccus</taxon>
    </lineage>
</organism>
<evidence type="ECO:0000256" key="1">
    <source>
        <dbReference type="SAM" id="MobiDB-lite"/>
    </source>
</evidence>
<evidence type="ECO:0000259" key="2">
    <source>
        <dbReference type="PROSITE" id="PS51384"/>
    </source>
</evidence>
<dbReference type="GO" id="GO:0016491">
    <property type="term" value="F:oxidoreductase activity"/>
    <property type="evidence" value="ECO:0007669"/>
    <property type="project" value="InterPro"/>
</dbReference>
<gene>
    <name evidence="3" type="ORF">DLJ53_00300</name>
</gene>
<protein>
    <recommendedName>
        <fullName evidence="2">FAD-binding FR-type domain-containing protein</fullName>
    </recommendedName>
</protein>
<dbReference type="Gene3D" id="2.40.30.10">
    <property type="entry name" value="Translation factors"/>
    <property type="match status" value="1"/>
</dbReference>